<proteinExistence type="predicted"/>
<evidence type="ECO:0000313" key="3">
    <source>
        <dbReference type="EMBL" id="EFI94140.1"/>
    </source>
</evidence>
<dbReference type="OrthoDB" id="5584001at2759"/>
<dbReference type="HOGENOM" id="CLU_001075_0_0_1"/>
<feature type="region of interest" description="Disordered" evidence="1">
    <location>
        <begin position="1330"/>
        <end position="1368"/>
    </location>
</feature>
<organism evidence="4">
    <name type="scientific">Schizophyllum commune (strain H4-8 / FGSC 9210)</name>
    <name type="common">Split gill fungus</name>
    <dbReference type="NCBI Taxonomy" id="578458"/>
    <lineage>
        <taxon>Eukaryota</taxon>
        <taxon>Fungi</taxon>
        <taxon>Dikarya</taxon>
        <taxon>Basidiomycota</taxon>
        <taxon>Agaricomycotina</taxon>
        <taxon>Agaricomycetes</taxon>
        <taxon>Agaricomycetidae</taxon>
        <taxon>Agaricales</taxon>
        <taxon>Schizophyllaceae</taxon>
        <taxon>Schizophyllum</taxon>
    </lineage>
</organism>
<evidence type="ECO:0000259" key="2">
    <source>
        <dbReference type="Pfam" id="PF20262"/>
    </source>
</evidence>
<dbReference type="GO" id="GO:0005261">
    <property type="term" value="F:monoatomic cation channel activity"/>
    <property type="evidence" value="ECO:0007669"/>
    <property type="project" value="TreeGrafter"/>
</dbReference>
<protein>
    <recommendedName>
        <fullName evidence="2">Protein UNC80 C-terminal domain-containing protein</fullName>
    </recommendedName>
</protein>
<dbReference type="Proteomes" id="UP000007431">
    <property type="component" value="Unassembled WGS sequence"/>
</dbReference>
<dbReference type="EMBL" id="GL377310">
    <property type="protein sequence ID" value="EFI94140.1"/>
    <property type="molecule type" value="Genomic_DNA"/>
</dbReference>
<keyword evidence="4" id="KW-1185">Reference proteome</keyword>
<accession>D8QEB5</accession>
<dbReference type="PANTHER" id="PTHR31781:SF1">
    <property type="entry name" value="PROTEIN UNC-80 HOMOLOG"/>
    <property type="match status" value="1"/>
</dbReference>
<gene>
    <name evidence="3" type="ORF">SCHCODRAFT_70114</name>
</gene>
<dbReference type="VEuPathDB" id="FungiDB:SCHCODRAFT_02512179"/>
<dbReference type="InterPro" id="IPR046460">
    <property type="entry name" value="UNC80_C"/>
</dbReference>
<sequence length="1512" mass="167614">MDSSKFVIGLETRLTVLIEAKEQKALLPPIQRVLLSVLLRECRLYTRSLKPASWLSKCVSWFVKYETDESVRQRTDEEVKDYVEQIRALYMASEAGAKLGHSRRSTMVLHTRSGSMDTTIDGASGLLKEKEQLLRSVAKGFAARILKLLVTMAVLLSRDHVEKIGTYLWANYLDEREAPTLGPACFLVMQCAEKAPRDLIATIEVDMQSSDESTRVLAARRFGLLVNYRFQILSQQVIMDRAHRPFKLARGPLPFVAADIGSNKFVLETNASDVKDALPAELKKRLAEIGWAQDDSPVDQRLEWAQTPLSILPSYQADRFDLTVDRDATPMPSPNNSPAASPQRPGQERGRSASDSSSISPMLLRRNSSTGGPIQGAKRRPVFVPSLTGVFPDLVMLVFDPSFAVASAARAVVLDLMRNDPALLLRPLLDFFVAESRDMPRATTTLRALLHVHQHTPPSLAFQLFNNIIGYLKHNTRHLQTQDPLSDFAAVLGVAAKLVTQVSRLSIREMRRAKIEPFMIPSGSLWFPPSAPAGYMFPRAPSHYNPFTYDPDLVHITTIRIAQNSLLLSMLKRTPQDVQLVRRTMTRLVLPIDSTPTIEPPPLEMKDFVPRKRAKGQHSKSADEVTMAALSSMLSRSYVLLVAQIFRCLPRHLNDREELSVLIDGLNRVLLAHGDDIGILAHTLIAFMVASTRFRRLFTSGGGYTMFMPALLKVYAENEVNSGIRSAIDYAADRFWALHREVFIFQTLDVMSHVLMVPKVNATWICENIFQFFWTLHQVTPPSRSTDAAGIHDQNKEQEREALLVSTAEETPQAFLAALRNDNQLTKVDIPEEFEAKKPHIENFIRLFLTVIAHDPTIRRAEQFLRAFRHMASSLYARSHPGAGAVLRDGIDALSMVLLKLTSKAKATEAAQPSTTTSRTGDDSDSIASADALLDSAPVLDNTKGSSDVLSMRLDYLHLVVAYAEAGGDLPSSTMQHVVDVFRIVIQDTSGDIRDSVARIFCSYTKAMLWRDQQRTVKEVIAFLKVNTPIISAFAGTLDFSGVFDTLAHLASNPLYASDKHFAHMVTNQVCAAGLAACEQAASQNLLVTLTFRTSLINLISKVVHMQHADVLWEIERCTPSHDFLAHIVLPLVMTLPAGQGHLGEAHLGHAGSNAIPSAWMRLLAYAMTAKQVTSGRSKVEQKRRSQSSSTPHVPTFVFILQVIKVIVVRAESILSSSLPGVWNRVAAFLMSTLDDGDAAFATSYLRSPTHSPLHSPRASLEVYNPMFQSNNPFMQVPERPRTFKSPRAVDYALWSFLELLAVYRSPLLLQMRLFMQEKVLTLNHDLRAQHGPGGARGSRRVSSTAFSKPRRRLSGMPSPENSPKIGAYSYRGSRAGPGFMEDRQAGFHGLNDGGGGNPRIVHLGPVSRPPSPYARPASPSAEASRVTRIGSMVLVRATYERIRVVQSVLGYDEVLPMPGDAEEAPEVQVTTWTRAQALEAIAKETRLLIEEFDETFGDETVLVDGDVSMGA</sequence>
<evidence type="ECO:0000313" key="4">
    <source>
        <dbReference type="Proteomes" id="UP000007431"/>
    </source>
</evidence>
<dbReference type="RefSeq" id="XP_003029043.1">
    <property type="nucleotide sequence ID" value="XM_003028997.1"/>
</dbReference>
<dbReference type="InParanoid" id="D8QEB5"/>
<dbReference type="SUPFAM" id="SSF48371">
    <property type="entry name" value="ARM repeat"/>
    <property type="match status" value="1"/>
</dbReference>
<evidence type="ECO:0000256" key="1">
    <source>
        <dbReference type="SAM" id="MobiDB-lite"/>
    </source>
</evidence>
<feature type="domain" description="Protein UNC80 C-terminal" evidence="2">
    <location>
        <begin position="627"/>
        <end position="769"/>
    </location>
</feature>
<dbReference type="Pfam" id="PF20262">
    <property type="entry name" value="UNC80_C"/>
    <property type="match status" value="2"/>
</dbReference>
<dbReference type="KEGG" id="scm:SCHCO_02512179"/>
<dbReference type="STRING" id="578458.D8QEB5"/>
<dbReference type="OMA" id="YAMTACQ"/>
<dbReference type="InterPro" id="IPR016024">
    <property type="entry name" value="ARM-type_fold"/>
</dbReference>
<dbReference type="PANTHER" id="PTHR31781">
    <property type="entry name" value="UNC80"/>
    <property type="match status" value="1"/>
</dbReference>
<feature type="region of interest" description="Disordered" evidence="1">
    <location>
        <begin position="325"/>
        <end position="378"/>
    </location>
</feature>
<dbReference type="eggNOG" id="ENOG502QSTP">
    <property type="taxonomic scope" value="Eukaryota"/>
</dbReference>
<feature type="domain" description="Protein UNC80 C-terminal" evidence="2">
    <location>
        <begin position="403"/>
        <end position="512"/>
    </location>
</feature>
<dbReference type="GeneID" id="9590599"/>
<dbReference type="GO" id="GO:0055080">
    <property type="term" value="P:monoatomic cation homeostasis"/>
    <property type="evidence" value="ECO:0007669"/>
    <property type="project" value="TreeGrafter"/>
</dbReference>
<reference evidence="3 4" key="1">
    <citation type="journal article" date="2010" name="Nat. Biotechnol.">
        <title>Genome sequence of the model mushroom Schizophyllum commune.</title>
        <authorList>
            <person name="Ohm R.A."/>
            <person name="de Jong J.F."/>
            <person name="Lugones L.G."/>
            <person name="Aerts A."/>
            <person name="Kothe E."/>
            <person name="Stajich J.E."/>
            <person name="de Vries R.P."/>
            <person name="Record E."/>
            <person name="Levasseur A."/>
            <person name="Baker S.E."/>
            <person name="Bartholomew K.A."/>
            <person name="Coutinho P.M."/>
            <person name="Erdmann S."/>
            <person name="Fowler T.J."/>
            <person name="Gathman A.C."/>
            <person name="Lombard V."/>
            <person name="Henrissat B."/>
            <person name="Knabe N."/>
            <person name="Kuees U."/>
            <person name="Lilly W.W."/>
            <person name="Lindquist E."/>
            <person name="Lucas S."/>
            <person name="Magnuson J.K."/>
            <person name="Piumi F."/>
            <person name="Raudaskoski M."/>
            <person name="Salamov A."/>
            <person name="Schmutz J."/>
            <person name="Schwarze F.W.M.R."/>
            <person name="vanKuyk P.A."/>
            <person name="Horton J.S."/>
            <person name="Grigoriev I.V."/>
            <person name="Woesten H.A.B."/>
        </authorList>
    </citation>
    <scope>NUCLEOTIDE SEQUENCE [LARGE SCALE GENOMIC DNA]</scope>
    <source>
        <strain evidence="4">H4-8 / FGSC 9210</strain>
    </source>
</reference>
<dbReference type="GO" id="GO:0034703">
    <property type="term" value="C:cation channel complex"/>
    <property type="evidence" value="ECO:0007669"/>
    <property type="project" value="TreeGrafter"/>
</dbReference>
<name>D8QEB5_SCHCM</name>